<evidence type="ECO:0000313" key="1">
    <source>
        <dbReference type="EMBL" id="RDH39808.1"/>
    </source>
</evidence>
<reference evidence="1 2" key="1">
    <citation type="journal article" date="2017" name="Int. J. Syst. Evol. Microbiol.">
        <title>Aquarickettsiella crustaci n. gen. n. sp. (Gammaproteobacteria: Legionellales: Coxiellaceae); a bacterial pathogen of the freshwater crustacean: Gammarus fossarum (Malacostraca: Amphipoda).</title>
        <authorList>
            <person name="Bojko J."/>
            <person name="Dunn A.M."/>
            <person name="Stebbing P.D."/>
            <person name="Van Aerle R."/>
            <person name="Bacela-Spychalska K."/>
            <person name="Bean T.P."/>
            <person name="Stentiford G.D."/>
        </authorList>
    </citation>
    <scope>NUCLEOTIDE SEQUENCE [LARGE SCALE GENOMIC DNA]</scope>
    <source>
        <strain evidence="1">RA15029</strain>
    </source>
</reference>
<dbReference type="EMBL" id="NMOS02000045">
    <property type="protein sequence ID" value="RDH39808.1"/>
    <property type="molecule type" value="Genomic_DNA"/>
</dbReference>
<reference evidence="1 2" key="2">
    <citation type="journal article" date="2018" name="J. Invertebr. Pathol.">
        <title>'Candidatus Aquirickettsiella gammari' (Gammaproteobacteria: Legionellales: Coxiellaceae): A bacterial pathogen of the freshwater crustacean Gammarus fossarum (Malacostraca: Amphipoda).</title>
        <authorList>
            <person name="Bojko J."/>
            <person name="Dunn A.M."/>
            <person name="Stebbing P.D."/>
            <person name="van Aerle R."/>
            <person name="Bacela-Spychalska K."/>
            <person name="Bean T.P."/>
            <person name="Urrutia A."/>
            <person name="Stentiford G.D."/>
        </authorList>
    </citation>
    <scope>NUCLEOTIDE SEQUENCE [LARGE SCALE GENOMIC DNA]</scope>
    <source>
        <strain evidence="1">RA15029</strain>
    </source>
</reference>
<feature type="non-terminal residue" evidence="1">
    <location>
        <position position="207"/>
    </location>
</feature>
<gene>
    <name evidence="1" type="ORF">CFE62_007090</name>
</gene>
<evidence type="ECO:0000313" key="2">
    <source>
        <dbReference type="Proteomes" id="UP000226429"/>
    </source>
</evidence>
<dbReference type="AlphaFoldDB" id="A0A370CEX1"/>
<protein>
    <submittedName>
        <fullName evidence="1">Uncharacterized protein</fullName>
    </submittedName>
</protein>
<organism evidence="1 2">
    <name type="scientific">Candidatus Aquirickettsiella gammari</name>
    <dbReference type="NCBI Taxonomy" id="2016198"/>
    <lineage>
        <taxon>Bacteria</taxon>
        <taxon>Pseudomonadati</taxon>
        <taxon>Pseudomonadota</taxon>
        <taxon>Gammaproteobacteria</taxon>
        <taxon>Legionellales</taxon>
        <taxon>Coxiellaceae</taxon>
        <taxon>Candidatus Aquirickettsiella</taxon>
    </lineage>
</organism>
<proteinExistence type="predicted"/>
<sequence length="207" mass="23790">MTSNTKNNKKTDEIKKSLVTLLNQLKEQRRIATDIEPYMYNGDVLGPYAHIGDLKALNKGIDVLMSLITDFKLVDDFDSVKKLREAKLCFANNAVLKDFTFSNYKSQINPVFQAYVDIEIQLDALFKKSADLFYRGHHLAGHEAKGLVSDLKNLNRWYFEEKRMGYDDYQSEALYIIQKARSELEKHRGYKKLLGNLTVLILTLGTA</sequence>
<name>A0A370CEX1_9COXI</name>
<dbReference type="Proteomes" id="UP000226429">
    <property type="component" value="Unassembled WGS sequence"/>
</dbReference>
<keyword evidence="2" id="KW-1185">Reference proteome</keyword>
<accession>A0A370CEX1</accession>
<comment type="caution">
    <text evidence="1">The sequence shown here is derived from an EMBL/GenBank/DDBJ whole genome shotgun (WGS) entry which is preliminary data.</text>
</comment>